<reference evidence="1 2" key="1">
    <citation type="submission" date="2015-03" db="EMBL/GenBank/DDBJ databases">
        <authorList>
            <consortium name="Pathogen Informatics"/>
            <person name="Murphy D."/>
        </authorList>
    </citation>
    <scope>NUCLEOTIDE SEQUENCE [LARGE SCALE GENOMIC DNA]</scope>
    <source>
        <strain evidence="1 2">IP27818</strain>
    </source>
</reference>
<dbReference type="RefSeq" id="WP_229697819.1">
    <property type="nucleotide sequence ID" value="NZ_CAKODN010000006.1"/>
</dbReference>
<accession>A0A9P1LZU3</accession>
<dbReference type="PROSITE" id="PS51257">
    <property type="entry name" value="PROKAR_LIPOPROTEIN"/>
    <property type="match status" value="1"/>
</dbReference>
<sequence>MRLIRTTLLTLPVLLLISCSRPTPVVNIYHDVTSGDTAKVRIIGFTEDSHIWSGYDCNEPYKMPEKGYYPHVRQSYEGKPVFIDKGFTKTELPKGKYPIDMAEFYVHAGKLTTVWASYHTSDQRLCQKTITIRPEKDELYEFRNRIEGDICVFELYKVSPDQATPLPLQDFQSICKKPGL</sequence>
<gene>
    <name evidence="1" type="ORF">ERS137939_00471</name>
</gene>
<protein>
    <recommendedName>
        <fullName evidence="3">Lipoprotein</fullName>
    </recommendedName>
</protein>
<name>A0A9P1LZU3_YEREN</name>
<dbReference type="Proteomes" id="UP000041356">
    <property type="component" value="Unassembled WGS sequence"/>
</dbReference>
<proteinExistence type="predicted"/>
<dbReference type="EMBL" id="CPZF01000001">
    <property type="protein sequence ID" value="CNF00791.1"/>
    <property type="molecule type" value="Genomic_DNA"/>
</dbReference>
<organism evidence="1 2">
    <name type="scientific">Yersinia enterocolitica</name>
    <dbReference type="NCBI Taxonomy" id="630"/>
    <lineage>
        <taxon>Bacteria</taxon>
        <taxon>Pseudomonadati</taxon>
        <taxon>Pseudomonadota</taxon>
        <taxon>Gammaproteobacteria</taxon>
        <taxon>Enterobacterales</taxon>
        <taxon>Yersiniaceae</taxon>
        <taxon>Yersinia</taxon>
    </lineage>
</organism>
<evidence type="ECO:0000313" key="2">
    <source>
        <dbReference type="Proteomes" id="UP000041356"/>
    </source>
</evidence>
<evidence type="ECO:0000313" key="1">
    <source>
        <dbReference type="EMBL" id="CNF00791.1"/>
    </source>
</evidence>
<dbReference type="AlphaFoldDB" id="A0A9P1LZU3"/>
<comment type="caution">
    <text evidence="1">The sequence shown here is derived from an EMBL/GenBank/DDBJ whole genome shotgun (WGS) entry which is preliminary data.</text>
</comment>
<evidence type="ECO:0008006" key="3">
    <source>
        <dbReference type="Google" id="ProtNLM"/>
    </source>
</evidence>